<proteinExistence type="predicted"/>
<dbReference type="STRING" id="264198.Reut_A0015"/>
<dbReference type="EMBL" id="CP000090">
    <property type="protein sequence ID" value="AAZ59397.1"/>
    <property type="molecule type" value="Genomic_DNA"/>
</dbReference>
<dbReference type="HOGENOM" id="CLU_019442_0_0_4"/>
<reference evidence="1" key="1">
    <citation type="submission" date="2005-08" db="EMBL/GenBank/DDBJ databases">
        <title>Complete sequence of Chromosome1 of Ralstonia eutropha JMP134.</title>
        <authorList>
            <person name="Copeland A."/>
            <person name="Lucas S."/>
            <person name="Lapidus A."/>
            <person name="Barry K."/>
            <person name="Detter J.C."/>
            <person name="Glavina T."/>
            <person name="Hammon N."/>
            <person name="Israni S."/>
            <person name="Pitluck S."/>
            <person name="Goltsman E."/>
            <person name="Martinez M."/>
            <person name="Schmutz J."/>
            <person name="Larimer F."/>
            <person name="Land M."/>
            <person name="Lykidis A."/>
            <person name="Richardson P."/>
        </authorList>
    </citation>
    <scope>NUCLEOTIDE SEQUENCE</scope>
    <source>
        <strain evidence="1">JMP134</strain>
    </source>
</reference>
<protein>
    <submittedName>
        <fullName evidence="1">Uncharacterized protein</fullName>
    </submittedName>
</protein>
<dbReference type="eggNOG" id="COG3209">
    <property type="taxonomic scope" value="Bacteria"/>
</dbReference>
<evidence type="ECO:0000313" key="1">
    <source>
        <dbReference type="EMBL" id="AAZ59397.1"/>
    </source>
</evidence>
<sequence>MMDAVDEFELAHHGVYPIAFDRRWHCGMHLAPSEQTEPVRAIADGDVVAYRVSQKAISDGQLDRNGNPALNSNNGFVLLKHKTDTGEGRTITFYSLYMHLLDINAQQIIAPQPTTPPVTGSASALPAWLLQPTDGVRVGGNKKVYRKDILGYWGQCHGQPHLHFEIFMAEADFNDYFGHTQLGSTAPTTPTTNDCWGHSYYVIPAGQAFVSVPPGRTGSLYFPALKDGTLDASSKLYVEAYFHKGQRYTRSWIESGGTLTLLTAQPIRDAYEDYEYKLYQRAMDLYPKCPSAGYEMLRFGRVLSTGLEVLSEAESRTWVAVTYGPGGTQGYVDICQRTVKKLSDADFPFFTGWQKIDETNTPFSQDGMCDYDELLRIVNVVEASQTAVQRKDPEYIQEDQLTAYVYGNAAVRRKLVGFVCHAPSEWDKRSNETRYGRLNQPDGFFGKRRDFDPNGYANFLRFLEHLQFLDQVPVLSGNKKFWFFHPLAFIRHFRRCGWHSLRELTQTLPRRSSLNAGGNITWQESQSRWGSGTRLVGSMPENINISINEMWRKYGFSTPHRRAHFLAQVFKESGALRKTLEDGDTRYFRTMYEVLTPQEAAEDFDQKLSWLRAMGFLRGRDRPTYIAQRPGEVANKAQQLGNTQAGDGARFCGRGLIHLTGRKGYEKYGAYCKSNFSNDPRPQLLSTNAQFAADSAGYFWVSKIMQSPDSGALRSGINISRRADVGVHEENVAAVTTPVNGGSAGLSERKEFFKYVNFILGDGVLSPADMARQIEG</sequence>
<dbReference type="InterPro" id="IPR023346">
    <property type="entry name" value="Lysozyme-like_dom_sf"/>
</dbReference>
<gene>
    <name evidence="1" type="ordered locus">Reut_A0015</name>
</gene>
<dbReference type="CDD" id="cd12797">
    <property type="entry name" value="M23_peptidase"/>
    <property type="match status" value="1"/>
</dbReference>
<dbReference type="OrthoDB" id="1242806at2"/>
<dbReference type="AlphaFoldDB" id="Q477N6"/>
<name>Q477N6_CUPPJ</name>
<dbReference type="Gene3D" id="1.10.530.10">
    <property type="match status" value="1"/>
</dbReference>
<organism evidence="1">
    <name type="scientific">Cupriavidus pinatubonensis (strain JMP 134 / LMG 1197)</name>
    <name type="common">Cupriavidus necator (strain JMP 134)</name>
    <dbReference type="NCBI Taxonomy" id="264198"/>
    <lineage>
        <taxon>Bacteria</taxon>
        <taxon>Pseudomonadati</taxon>
        <taxon>Pseudomonadota</taxon>
        <taxon>Betaproteobacteria</taxon>
        <taxon>Burkholderiales</taxon>
        <taxon>Burkholderiaceae</taxon>
        <taxon>Cupriavidus</taxon>
    </lineage>
</organism>
<dbReference type="KEGG" id="reu:Reut_A0015"/>
<dbReference type="Gene3D" id="2.70.70.10">
    <property type="entry name" value="Glucose Permease (Domain IIA)"/>
    <property type="match status" value="1"/>
</dbReference>
<accession>Q477N6</accession>
<dbReference type="SUPFAM" id="SSF53955">
    <property type="entry name" value="Lysozyme-like"/>
    <property type="match status" value="1"/>
</dbReference>
<dbReference type="InterPro" id="IPR011055">
    <property type="entry name" value="Dup_hybrid_motif"/>
</dbReference>